<evidence type="ECO:0008006" key="3">
    <source>
        <dbReference type="Google" id="ProtNLM"/>
    </source>
</evidence>
<proteinExistence type="predicted"/>
<evidence type="ECO:0000313" key="1">
    <source>
        <dbReference type="EMBL" id="GAT57020.1"/>
    </source>
</evidence>
<keyword evidence="2" id="KW-1185">Reference proteome</keyword>
<accession>A0ABQ0M0X7</accession>
<organism evidence="1 2">
    <name type="scientific">Mycena chlorophos</name>
    <name type="common">Agaric fungus</name>
    <name type="synonym">Agaricus chlorophos</name>
    <dbReference type="NCBI Taxonomy" id="658473"/>
    <lineage>
        <taxon>Eukaryota</taxon>
        <taxon>Fungi</taxon>
        <taxon>Dikarya</taxon>
        <taxon>Basidiomycota</taxon>
        <taxon>Agaricomycotina</taxon>
        <taxon>Agaricomycetes</taxon>
        <taxon>Agaricomycetidae</taxon>
        <taxon>Agaricales</taxon>
        <taxon>Marasmiineae</taxon>
        <taxon>Mycenaceae</taxon>
        <taxon>Mycena</taxon>
    </lineage>
</organism>
<sequence>MASLPLELIHSIAVYACQPQDDASKAPWSAISPLADACRAYRPIALEHWFRVLRTRTPTDVLAHYFPNIGSWTRELDVSPPQEIDRALYWNLARFRRLQRVRVNDPRTPQFLAMFRYAPDTLVELDIREFVWPRPNVFFGIASAFPNLQILRTSQRQSWCDLCYTCCNVQLGGEIPSKLVYTDGLGLPVLYARTLSSLEHLRFVSITVPCWQGKHIVLDPKDPYKELWVGECQNCTVLLFGIDGFRDGWMARKRGDDALASQRAHSSTLLYIKPPSLQTVEWVFQRQEGPVEEIEEDEATEDDTERDA</sequence>
<name>A0ABQ0M0X7_MYCCL</name>
<dbReference type="EMBL" id="DF849380">
    <property type="protein sequence ID" value="GAT57020.1"/>
    <property type="molecule type" value="Genomic_DNA"/>
</dbReference>
<gene>
    <name evidence="1" type="ORF">MCHLO_13604</name>
</gene>
<evidence type="ECO:0000313" key="2">
    <source>
        <dbReference type="Proteomes" id="UP000815677"/>
    </source>
</evidence>
<reference evidence="1" key="1">
    <citation type="submission" date="2014-09" db="EMBL/GenBank/DDBJ databases">
        <title>Genome sequence of the luminous mushroom Mycena chlorophos for searching fungal bioluminescence genes.</title>
        <authorList>
            <person name="Tanaka Y."/>
            <person name="Kasuga D."/>
            <person name="Oba Y."/>
            <person name="Hase S."/>
            <person name="Sato K."/>
            <person name="Oba Y."/>
            <person name="Sakakibara Y."/>
        </authorList>
    </citation>
    <scope>NUCLEOTIDE SEQUENCE</scope>
</reference>
<protein>
    <recommendedName>
        <fullName evidence="3">F-box domain-containing protein</fullName>
    </recommendedName>
</protein>
<dbReference type="Proteomes" id="UP000815677">
    <property type="component" value="Unassembled WGS sequence"/>
</dbReference>